<feature type="domain" description="Histidine kinase" evidence="7">
    <location>
        <begin position="64"/>
        <end position="282"/>
    </location>
</feature>
<evidence type="ECO:0000256" key="6">
    <source>
        <dbReference type="PROSITE-ProRule" id="PRU00169"/>
    </source>
</evidence>
<dbReference type="SUPFAM" id="SSF55874">
    <property type="entry name" value="ATPase domain of HSP90 chaperone/DNA topoisomerase II/histidine kinase"/>
    <property type="match status" value="1"/>
</dbReference>
<accession>A0ABR8FBI7</accession>
<proteinExistence type="predicted"/>
<dbReference type="Pfam" id="PF00072">
    <property type="entry name" value="Response_reg"/>
    <property type="match status" value="1"/>
</dbReference>
<dbReference type="CDD" id="cd16922">
    <property type="entry name" value="HATPase_EvgS-ArcB-TorS-like"/>
    <property type="match status" value="1"/>
</dbReference>
<dbReference type="SUPFAM" id="SSF55781">
    <property type="entry name" value="GAF domain-like"/>
    <property type="match status" value="1"/>
</dbReference>
<dbReference type="SMART" id="SM00387">
    <property type="entry name" value="HATPase_c"/>
    <property type="match status" value="1"/>
</dbReference>
<keyword evidence="5" id="KW-0902">Two-component regulatory system</keyword>
<evidence type="ECO:0000259" key="8">
    <source>
        <dbReference type="PROSITE" id="PS50110"/>
    </source>
</evidence>
<feature type="modified residue" description="4-aspartylphosphate" evidence="6">
    <location>
        <position position="368"/>
    </location>
</feature>
<dbReference type="InterPro" id="IPR036890">
    <property type="entry name" value="HATPase_C_sf"/>
</dbReference>
<dbReference type="EMBL" id="JACJST010000002">
    <property type="protein sequence ID" value="MBD2567092.1"/>
    <property type="molecule type" value="Genomic_DNA"/>
</dbReference>
<dbReference type="InterPro" id="IPR003594">
    <property type="entry name" value="HATPase_dom"/>
</dbReference>
<evidence type="ECO:0000259" key="7">
    <source>
        <dbReference type="PROSITE" id="PS50109"/>
    </source>
</evidence>
<comment type="caution">
    <text evidence="9">The sequence shown here is derived from an EMBL/GenBank/DDBJ whole genome shotgun (WGS) entry which is preliminary data.</text>
</comment>
<evidence type="ECO:0000313" key="9">
    <source>
        <dbReference type="EMBL" id="MBD2567092.1"/>
    </source>
</evidence>
<dbReference type="PROSITE" id="PS50109">
    <property type="entry name" value="HIS_KIN"/>
    <property type="match status" value="1"/>
</dbReference>
<dbReference type="PROSITE" id="PS50110">
    <property type="entry name" value="RESPONSE_REGULATORY"/>
    <property type="match status" value="1"/>
</dbReference>
<dbReference type="InterPro" id="IPR003661">
    <property type="entry name" value="HisK_dim/P_dom"/>
</dbReference>
<protein>
    <recommendedName>
        <fullName evidence="2">histidine kinase</fullName>
        <ecNumber evidence="2">2.7.13.3</ecNumber>
    </recommendedName>
</protein>
<dbReference type="SMART" id="SM00448">
    <property type="entry name" value="REC"/>
    <property type="match status" value="1"/>
</dbReference>
<dbReference type="InterPro" id="IPR005467">
    <property type="entry name" value="His_kinase_dom"/>
</dbReference>
<keyword evidence="4" id="KW-0418">Kinase</keyword>
<dbReference type="InterPro" id="IPR001789">
    <property type="entry name" value="Sig_transdc_resp-reg_receiver"/>
</dbReference>
<evidence type="ECO:0000256" key="4">
    <source>
        <dbReference type="ARBA" id="ARBA00022777"/>
    </source>
</evidence>
<name>A0ABR8FBI7_9NOST</name>
<keyword evidence="10" id="KW-1185">Reference proteome</keyword>
<evidence type="ECO:0000256" key="2">
    <source>
        <dbReference type="ARBA" id="ARBA00012438"/>
    </source>
</evidence>
<sequence length="443" mass="48496">MLGVLTLIASESGRTYNSFDLSIAEELATRAALAIDNGRLYLVAQRDRTTAETASRLKDEFLATLSHELRTPLNAILGWSQMLLNKISNSSTSRRALETIVRNAKAQTQIVEDILDVSQIIRGKLPLQVVPVDLVPIIKTVIISLHPAITAKAIHLEVHLNLVEGKVLGDAARLQQIFWNLLSNAVKFTPQSGDILVQLAQVDTEAHIIVQDTGIGISAEFLPFVFDRFRQADGSTTRFYGGLGLGLAIVRHLAELHGGTVEAASLGEGQGATFTVKLPLMPKQSSDRNYLAEGNTTMSHGSQIHHQTQNHELCLTDLRILVVDDEADLRELLTFILEQEGAQVVVAASAQEAMVAVCNSQFNLFVFDIGMPEENGYMLLSRVRSLEGHNRHTPAIALTAYASEEYRQQALAVGFQQYIAKPVEPDEFVAAVAHLAGRLKQNL</sequence>
<dbReference type="PANTHER" id="PTHR43547:SF2">
    <property type="entry name" value="HYBRID SIGNAL TRANSDUCTION HISTIDINE KINASE C"/>
    <property type="match status" value="1"/>
</dbReference>
<dbReference type="EC" id="2.7.13.3" evidence="2"/>
<dbReference type="SUPFAM" id="SSF47384">
    <property type="entry name" value="Homodimeric domain of signal transducing histidine kinase"/>
    <property type="match status" value="1"/>
</dbReference>
<dbReference type="Proteomes" id="UP000640531">
    <property type="component" value="Unassembled WGS sequence"/>
</dbReference>
<evidence type="ECO:0000313" key="10">
    <source>
        <dbReference type="Proteomes" id="UP000640531"/>
    </source>
</evidence>
<dbReference type="InterPro" id="IPR004358">
    <property type="entry name" value="Sig_transdc_His_kin-like_C"/>
</dbReference>
<keyword evidence="3 6" id="KW-0597">Phosphoprotein</keyword>
<dbReference type="SMART" id="SM00388">
    <property type="entry name" value="HisKA"/>
    <property type="match status" value="1"/>
</dbReference>
<dbReference type="InterPro" id="IPR011006">
    <property type="entry name" value="CheY-like_superfamily"/>
</dbReference>
<evidence type="ECO:0000256" key="3">
    <source>
        <dbReference type="ARBA" id="ARBA00022553"/>
    </source>
</evidence>
<dbReference type="Gene3D" id="3.40.50.2300">
    <property type="match status" value="1"/>
</dbReference>
<dbReference type="CDD" id="cd00082">
    <property type="entry name" value="HisKA"/>
    <property type="match status" value="1"/>
</dbReference>
<reference evidence="9 10" key="1">
    <citation type="journal article" date="2020" name="ISME J.">
        <title>Comparative genomics reveals insights into cyanobacterial evolution and habitat adaptation.</title>
        <authorList>
            <person name="Chen M.Y."/>
            <person name="Teng W.K."/>
            <person name="Zhao L."/>
            <person name="Hu C.X."/>
            <person name="Zhou Y.K."/>
            <person name="Han B.P."/>
            <person name="Song L.R."/>
            <person name="Shu W.S."/>
        </authorList>
    </citation>
    <scope>NUCLEOTIDE SEQUENCE [LARGE SCALE GENOMIC DNA]</scope>
    <source>
        <strain evidence="9 10">FACHB-196</strain>
    </source>
</reference>
<dbReference type="Pfam" id="PF02518">
    <property type="entry name" value="HATPase_c"/>
    <property type="match status" value="1"/>
</dbReference>
<organism evidence="9 10">
    <name type="scientific">Anabaena lutea FACHB-196</name>
    <dbReference type="NCBI Taxonomy" id="2692881"/>
    <lineage>
        <taxon>Bacteria</taxon>
        <taxon>Bacillati</taxon>
        <taxon>Cyanobacteriota</taxon>
        <taxon>Cyanophyceae</taxon>
        <taxon>Nostocales</taxon>
        <taxon>Nostocaceae</taxon>
        <taxon>Anabaena</taxon>
    </lineage>
</organism>
<dbReference type="Gene3D" id="3.30.450.40">
    <property type="match status" value="1"/>
</dbReference>
<dbReference type="Gene3D" id="1.10.287.130">
    <property type="match status" value="1"/>
</dbReference>
<evidence type="ECO:0000256" key="5">
    <source>
        <dbReference type="ARBA" id="ARBA00023012"/>
    </source>
</evidence>
<dbReference type="SUPFAM" id="SSF52172">
    <property type="entry name" value="CheY-like"/>
    <property type="match status" value="1"/>
</dbReference>
<dbReference type="CDD" id="cd17580">
    <property type="entry name" value="REC_2_DhkD-like"/>
    <property type="match status" value="1"/>
</dbReference>
<dbReference type="InterPro" id="IPR036097">
    <property type="entry name" value="HisK_dim/P_sf"/>
</dbReference>
<dbReference type="Pfam" id="PF00512">
    <property type="entry name" value="HisKA"/>
    <property type="match status" value="1"/>
</dbReference>
<gene>
    <name evidence="9" type="ORF">H6G59_04105</name>
</gene>
<dbReference type="PRINTS" id="PR00344">
    <property type="entry name" value="BCTRLSENSOR"/>
</dbReference>
<dbReference type="PANTHER" id="PTHR43547">
    <property type="entry name" value="TWO-COMPONENT HISTIDINE KINASE"/>
    <property type="match status" value="1"/>
</dbReference>
<dbReference type="Gene3D" id="3.30.565.10">
    <property type="entry name" value="Histidine kinase-like ATPase, C-terminal domain"/>
    <property type="match status" value="1"/>
</dbReference>
<dbReference type="InterPro" id="IPR029016">
    <property type="entry name" value="GAF-like_dom_sf"/>
</dbReference>
<keyword evidence="4" id="KW-0808">Transferase</keyword>
<feature type="domain" description="Response regulatory" evidence="8">
    <location>
        <begin position="319"/>
        <end position="436"/>
    </location>
</feature>
<comment type="catalytic activity">
    <reaction evidence="1">
        <text>ATP + protein L-histidine = ADP + protein N-phospho-L-histidine.</text>
        <dbReference type="EC" id="2.7.13.3"/>
    </reaction>
</comment>
<evidence type="ECO:0000256" key="1">
    <source>
        <dbReference type="ARBA" id="ARBA00000085"/>
    </source>
</evidence>